<evidence type="ECO:0000313" key="1">
    <source>
        <dbReference type="EMBL" id="OAG09329.1"/>
    </source>
</evidence>
<sequence length="275" mass="30593">MTPRSTVIDCSYDNLRSELTLDNPNGCVYHPDHDPGPAHLPAKLRVNISSEMMRLHSWKRRDHNHNVNGRGPDLQPTNTLPEPHISVERSSGNVLASEVMTSLINMRNRSGGDSRVEPTAMRNDRSCPRLRLNVVKVAKNLIGMASSRVNNAYKGHELGCNTPVSDVGGTGTIRKKAARLYPSLNDVFLVRLYDRAFSPKLKCFPVTLLDVINTNAAASLTGAQLWPKTYHTVSRSKVVFFIYTIRFPFVLEGKGFSRCPPPPPETEPYTTGQTQ</sequence>
<name>A0A177CRD5_9PLEO</name>
<dbReference type="GeneID" id="28765236"/>
<reference evidence="1 2" key="1">
    <citation type="submission" date="2016-05" db="EMBL/GenBank/DDBJ databases">
        <title>Comparative analysis of secretome profiles of manganese(II)-oxidizing ascomycete fungi.</title>
        <authorList>
            <consortium name="DOE Joint Genome Institute"/>
            <person name="Zeiner C.A."/>
            <person name="Purvine S.O."/>
            <person name="Zink E.M."/>
            <person name="Wu S."/>
            <person name="Pasa-Tolic L."/>
            <person name="Chaput D.L."/>
            <person name="Haridas S."/>
            <person name="Grigoriev I.V."/>
            <person name="Santelli C.M."/>
            <person name="Hansel C.M."/>
        </authorList>
    </citation>
    <scope>NUCLEOTIDE SEQUENCE [LARGE SCALE GENOMIC DNA]</scope>
    <source>
        <strain evidence="1 2">AP3s5-JAC2a</strain>
    </source>
</reference>
<protein>
    <submittedName>
        <fullName evidence="1">Uncharacterized protein</fullName>
    </submittedName>
</protein>
<dbReference type="AlphaFoldDB" id="A0A177CRD5"/>
<keyword evidence="2" id="KW-1185">Reference proteome</keyword>
<accession>A0A177CRD5</accession>
<dbReference type="EMBL" id="KV441549">
    <property type="protein sequence ID" value="OAG09329.1"/>
    <property type="molecule type" value="Genomic_DNA"/>
</dbReference>
<dbReference type="RefSeq" id="XP_018039694.1">
    <property type="nucleotide sequence ID" value="XM_018181750.1"/>
</dbReference>
<dbReference type="InParanoid" id="A0A177CRD5"/>
<gene>
    <name evidence="1" type="ORF">CC84DRAFT_1202094</name>
</gene>
<proteinExistence type="predicted"/>
<evidence type="ECO:0000313" key="2">
    <source>
        <dbReference type="Proteomes" id="UP000077069"/>
    </source>
</evidence>
<dbReference type="Proteomes" id="UP000077069">
    <property type="component" value="Unassembled WGS sequence"/>
</dbReference>
<organism evidence="1 2">
    <name type="scientific">Paraphaeosphaeria sporulosa</name>
    <dbReference type="NCBI Taxonomy" id="1460663"/>
    <lineage>
        <taxon>Eukaryota</taxon>
        <taxon>Fungi</taxon>
        <taxon>Dikarya</taxon>
        <taxon>Ascomycota</taxon>
        <taxon>Pezizomycotina</taxon>
        <taxon>Dothideomycetes</taxon>
        <taxon>Pleosporomycetidae</taxon>
        <taxon>Pleosporales</taxon>
        <taxon>Massarineae</taxon>
        <taxon>Didymosphaeriaceae</taxon>
        <taxon>Paraphaeosphaeria</taxon>
    </lineage>
</organism>